<dbReference type="AlphaFoldDB" id="A0A9Q1FCR6"/>
<sequence length="200" mass="20792">MPRPAAQPGQDVAASVAAPPANQELQERKAAALDSLPAPPPPSPECTVPFALTSSYLAARLCQKGTNSEQNCEALPLRFGIYIRRSGPSQLLHTWLFCGGGDGRFGLKATGAAHSHLAAVAVRLIPAVRREVARPESENQGRAGQARLRSGGAVTVLGLDGLGEAEASGYRACFSERSPPSLSPVSNNNISGPKTDDDTG</sequence>
<proteinExistence type="predicted"/>
<keyword evidence="3" id="KW-1185">Reference proteome</keyword>
<evidence type="ECO:0000313" key="2">
    <source>
        <dbReference type="EMBL" id="KAJ8355670.1"/>
    </source>
</evidence>
<feature type="compositionally biased region" description="Low complexity" evidence="1">
    <location>
        <begin position="178"/>
        <end position="191"/>
    </location>
</feature>
<dbReference type="Proteomes" id="UP001152622">
    <property type="component" value="Chromosome 6"/>
</dbReference>
<comment type="caution">
    <text evidence="2">The sequence shown here is derived from an EMBL/GenBank/DDBJ whole genome shotgun (WGS) entry which is preliminary data.</text>
</comment>
<evidence type="ECO:0000256" key="1">
    <source>
        <dbReference type="SAM" id="MobiDB-lite"/>
    </source>
</evidence>
<accession>A0A9Q1FCR6</accession>
<feature type="region of interest" description="Disordered" evidence="1">
    <location>
        <begin position="175"/>
        <end position="200"/>
    </location>
</feature>
<organism evidence="2 3">
    <name type="scientific">Synaphobranchus kaupii</name>
    <name type="common">Kaup's arrowtooth eel</name>
    <dbReference type="NCBI Taxonomy" id="118154"/>
    <lineage>
        <taxon>Eukaryota</taxon>
        <taxon>Metazoa</taxon>
        <taxon>Chordata</taxon>
        <taxon>Craniata</taxon>
        <taxon>Vertebrata</taxon>
        <taxon>Euteleostomi</taxon>
        <taxon>Actinopterygii</taxon>
        <taxon>Neopterygii</taxon>
        <taxon>Teleostei</taxon>
        <taxon>Anguilliformes</taxon>
        <taxon>Synaphobranchidae</taxon>
        <taxon>Synaphobranchus</taxon>
    </lineage>
</organism>
<feature type="region of interest" description="Disordered" evidence="1">
    <location>
        <begin position="1"/>
        <end position="24"/>
    </location>
</feature>
<name>A0A9Q1FCR6_SYNKA</name>
<protein>
    <submittedName>
        <fullName evidence="2">Uncharacterized protein</fullName>
    </submittedName>
</protein>
<evidence type="ECO:0000313" key="3">
    <source>
        <dbReference type="Proteomes" id="UP001152622"/>
    </source>
</evidence>
<reference evidence="2" key="1">
    <citation type="journal article" date="2023" name="Science">
        <title>Genome structures resolve the early diversification of teleost fishes.</title>
        <authorList>
            <person name="Parey E."/>
            <person name="Louis A."/>
            <person name="Montfort J."/>
            <person name="Bouchez O."/>
            <person name="Roques C."/>
            <person name="Iampietro C."/>
            <person name="Lluch J."/>
            <person name="Castinel A."/>
            <person name="Donnadieu C."/>
            <person name="Desvignes T."/>
            <person name="Floi Bucao C."/>
            <person name="Jouanno E."/>
            <person name="Wen M."/>
            <person name="Mejri S."/>
            <person name="Dirks R."/>
            <person name="Jansen H."/>
            <person name="Henkel C."/>
            <person name="Chen W.J."/>
            <person name="Zahm M."/>
            <person name="Cabau C."/>
            <person name="Klopp C."/>
            <person name="Thompson A.W."/>
            <person name="Robinson-Rechavi M."/>
            <person name="Braasch I."/>
            <person name="Lecointre G."/>
            <person name="Bobe J."/>
            <person name="Postlethwait J.H."/>
            <person name="Berthelot C."/>
            <person name="Roest Crollius H."/>
            <person name="Guiguen Y."/>
        </authorList>
    </citation>
    <scope>NUCLEOTIDE SEQUENCE</scope>
    <source>
        <strain evidence="2">WJC10195</strain>
    </source>
</reference>
<dbReference type="EMBL" id="JAINUF010000006">
    <property type="protein sequence ID" value="KAJ8355670.1"/>
    <property type="molecule type" value="Genomic_DNA"/>
</dbReference>
<gene>
    <name evidence="2" type="ORF">SKAU_G00184640</name>
</gene>